<dbReference type="OrthoDB" id="2877173at2"/>
<protein>
    <submittedName>
        <fullName evidence="2">Uncharacterized protein</fullName>
    </submittedName>
</protein>
<keyword evidence="1" id="KW-0812">Transmembrane</keyword>
<feature type="transmembrane region" description="Helical" evidence="1">
    <location>
        <begin position="6"/>
        <end position="26"/>
    </location>
</feature>
<dbReference type="Proteomes" id="UP000272528">
    <property type="component" value="Chromosome"/>
</dbReference>
<keyword evidence="3" id="KW-1185">Reference proteome</keyword>
<dbReference type="EMBL" id="CP034437">
    <property type="protein sequence ID" value="AZN39580.1"/>
    <property type="molecule type" value="Genomic_DNA"/>
</dbReference>
<gene>
    <name evidence="2" type="ORF">EJC50_07820</name>
</gene>
<dbReference type="AlphaFoldDB" id="A0A3Q8X5V1"/>
<keyword evidence="1" id="KW-0472">Membrane</keyword>
<accession>A0A3Q8X5V1</accession>
<keyword evidence="1" id="KW-1133">Transmembrane helix</keyword>
<feature type="transmembrane region" description="Helical" evidence="1">
    <location>
        <begin position="46"/>
        <end position="71"/>
    </location>
</feature>
<reference evidence="3" key="1">
    <citation type="submission" date="2018-12" db="EMBL/GenBank/DDBJ databases">
        <title>Genome sequence of Peanibacillus sp.</title>
        <authorList>
            <person name="Subramani G."/>
            <person name="Srinivasan S."/>
            <person name="Kim M.K."/>
        </authorList>
    </citation>
    <scope>NUCLEOTIDE SEQUENCE [LARGE SCALE GENOMIC DNA]</scope>
    <source>
        <strain evidence="3">18JY67-1</strain>
    </source>
</reference>
<evidence type="ECO:0000256" key="1">
    <source>
        <dbReference type="SAM" id="Phobius"/>
    </source>
</evidence>
<feature type="transmembrane region" description="Helical" evidence="1">
    <location>
        <begin position="77"/>
        <end position="98"/>
    </location>
</feature>
<dbReference type="RefSeq" id="WP_126014291.1">
    <property type="nucleotide sequence ID" value="NZ_CP034437.1"/>
</dbReference>
<evidence type="ECO:0000313" key="2">
    <source>
        <dbReference type="EMBL" id="AZN39580.1"/>
    </source>
</evidence>
<proteinExistence type="predicted"/>
<dbReference type="KEGG" id="palb:EJC50_07820"/>
<sequence length="119" mass="14047">MFLQLLLRMCIFLRKVGLYIGFILLLSSLDGLDDVSGILIHADWRVWWTIALWVVTLPFLVACMTVFRSILFKEVKLYYSIAFYPATVVVLIGIFRFMKRKLHEPELPRLRVYPINFFS</sequence>
<evidence type="ECO:0000313" key="3">
    <source>
        <dbReference type="Proteomes" id="UP000272528"/>
    </source>
</evidence>
<organism evidence="2 3">
    <name type="scientific">Paenibacillus albus</name>
    <dbReference type="NCBI Taxonomy" id="2495582"/>
    <lineage>
        <taxon>Bacteria</taxon>
        <taxon>Bacillati</taxon>
        <taxon>Bacillota</taxon>
        <taxon>Bacilli</taxon>
        <taxon>Bacillales</taxon>
        <taxon>Paenibacillaceae</taxon>
        <taxon>Paenibacillus</taxon>
    </lineage>
</organism>
<name>A0A3Q8X5V1_9BACL</name>